<evidence type="ECO:0000313" key="1">
    <source>
        <dbReference type="EMBL" id="CAB9501648.1"/>
    </source>
</evidence>
<dbReference type="Proteomes" id="UP001153069">
    <property type="component" value="Unassembled WGS sequence"/>
</dbReference>
<reference evidence="1" key="1">
    <citation type="submission" date="2020-06" db="EMBL/GenBank/DDBJ databases">
        <authorList>
            <consortium name="Plant Systems Biology data submission"/>
        </authorList>
    </citation>
    <scope>NUCLEOTIDE SEQUENCE</scope>
    <source>
        <strain evidence="1">D6</strain>
    </source>
</reference>
<dbReference type="AlphaFoldDB" id="A0A9N8DER6"/>
<evidence type="ECO:0000313" key="2">
    <source>
        <dbReference type="Proteomes" id="UP001153069"/>
    </source>
</evidence>
<sequence>MKFMSEVDIVMGPHGQQFLTSMFMPQCGSLFEFFPREYYVPNWYGSLAALFGKNHFFTYGGAYPHMRSRETKSYNASADAVLRVTEAMVERWHSCCSAL</sequence>
<dbReference type="EMBL" id="CAICTM010000113">
    <property type="protein sequence ID" value="CAB9501648.1"/>
    <property type="molecule type" value="Genomic_DNA"/>
</dbReference>
<keyword evidence="2" id="KW-1185">Reference proteome</keyword>
<organism evidence="1 2">
    <name type="scientific">Seminavis robusta</name>
    <dbReference type="NCBI Taxonomy" id="568900"/>
    <lineage>
        <taxon>Eukaryota</taxon>
        <taxon>Sar</taxon>
        <taxon>Stramenopiles</taxon>
        <taxon>Ochrophyta</taxon>
        <taxon>Bacillariophyta</taxon>
        <taxon>Bacillariophyceae</taxon>
        <taxon>Bacillariophycidae</taxon>
        <taxon>Naviculales</taxon>
        <taxon>Naviculaceae</taxon>
        <taxon>Seminavis</taxon>
    </lineage>
</organism>
<name>A0A9N8DER6_9STRA</name>
<dbReference type="OrthoDB" id="48748at2759"/>
<gene>
    <name evidence="1" type="ORF">SEMRO_114_G056411.1</name>
</gene>
<accession>A0A9N8DER6</accession>
<comment type="caution">
    <text evidence="1">The sequence shown here is derived from an EMBL/GenBank/DDBJ whole genome shotgun (WGS) entry which is preliminary data.</text>
</comment>
<proteinExistence type="predicted"/>
<protein>
    <submittedName>
        <fullName evidence="1">Uncharacterized protein</fullName>
    </submittedName>
</protein>